<dbReference type="InterPro" id="IPR006029">
    <property type="entry name" value="Neurotrans-gated_channel_TM"/>
</dbReference>
<dbReference type="SUPFAM" id="SSF63712">
    <property type="entry name" value="Nicotinic receptor ligand binding domain-like"/>
    <property type="match status" value="1"/>
</dbReference>
<gene>
    <name evidence="8" type="ORF">GSLYS_00008992001</name>
</gene>
<dbReference type="InterPro" id="IPR018000">
    <property type="entry name" value="Neurotransmitter_ion_chnl_CS"/>
</dbReference>
<accession>A0AAV2HMV5</accession>
<dbReference type="PROSITE" id="PS00236">
    <property type="entry name" value="NEUROTR_ION_CHANNEL"/>
    <property type="match status" value="1"/>
</dbReference>
<organism evidence="8 9">
    <name type="scientific">Lymnaea stagnalis</name>
    <name type="common">Great pond snail</name>
    <name type="synonym">Helix stagnalis</name>
    <dbReference type="NCBI Taxonomy" id="6523"/>
    <lineage>
        <taxon>Eukaryota</taxon>
        <taxon>Metazoa</taxon>
        <taxon>Spiralia</taxon>
        <taxon>Lophotrochozoa</taxon>
        <taxon>Mollusca</taxon>
        <taxon>Gastropoda</taxon>
        <taxon>Heterobranchia</taxon>
        <taxon>Euthyneura</taxon>
        <taxon>Panpulmonata</taxon>
        <taxon>Hygrophila</taxon>
        <taxon>Lymnaeoidea</taxon>
        <taxon>Lymnaeidae</taxon>
        <taxon>Lymnaea</taxon>
    </lineage>
</organism>
<evidence type="ECO:0000313" key="9">
    <source>
        <dbReference type="Proteomes" id="UP001497497"/>
    </source>
</evidence>
<dbReference type="PANTHER" id="PTHR18945">
    <property type="entry name" value="NEUROTRANSMITTER GATED ION CHANNEL"/>
    <property type="match status" value="1"/>
</dbReference>
<dbReference type="CDD" id="cd19051">
    <property type="entry name" value="LGIC_TM_cation"/>
    <property type="match status" value="1"/>
</dbReference>
<name>A0AAV2HMV5_LYMST</name>
<evidence type="ECO:0000256" key="1">
    <source>
        <dbReference type="ARBA" id="ARBA00004141"/>
    </source>
</evidence>
<keyword evidence="9" id="KW-1185">Reference proteome</keyword>
<feature type="transmembrane region" description="Helical" evidence="5">
    <location>
        <begin position="422"/>
        <end position="441"/>
    </location>
</feature>
<keyword evidence="5" id="KW-0732">Signal</keyword>
<proteinExistence type="inferred from homology"/>
<reference evidence="8 9" key="1">
    <citation type="submission" date="2024-04" db="EMBL/GenBank/DDBJ databases">
        <authorList>
            <consortium name="Genoscope - CEA"/>
            <person name="William W."/>
        </authorList>
    </citation>
    <scope>NUCLEOTIDE SEQUENCE [LARGE SCALE GENOMIC DNA]</scope>
</reference>
<dbReference type="GO" id="GO:0005230">
    <property type="term" value="F:extracellular ligand-gated monoatomic ion channel activity"/>
    <property type="evidence" value="ECO:0007669"/>
    <property type="project" value="InterPro"/>
</dbReference>
<keyword evidence="4 5" id="KW-0472">Membrane</keyword>
<feature type="transmembrane region" description="Helical" evidence="5">
    <location>
        <begin position="275"/>
        <end position="296"/>
    </location>
</feature>
<dbReference type="Gene3D" id="2.70.170.10">
    <property type="entry name" value="Neurotransmitter-gated ion-channel ligand-binding domain"/>
    <property type="match status" value="1"/>
</dbReference>
<keyword evidence="2 5" id="KW-0812">Transmembrane</keyword>
<feature type="signal peptide" evidence="5">
    <location>
        <begin position="1"/>
        <end position="30"/>
    </location>
</feature>
<feature type="domain" description="Neurotransmitter-gated ion-channel transmembrane" evidence="7">
    <location>
        <begin position="250"/>
        <end position="385"/>
    </location>
</feature>
<protein>
    <submittedName>
        <fullName evidence="8">Uncharacterized protein</fullName>
    </submittedName>
</protein>
<dbReference type="PRINTS" id="PR00252">
    <property type="entry name" value="NRIONCHANNEL"/>
</dbReference>
<dbReference type="SUPFAM" id="SSF90112">
    <property type="entry name" value="Neurotransmitter-gated ion-channel transmembrane pore"/>
    <property type="match status" value="1"/>
</dbReference>
<evidence type="ECO:0000256" key="4">
    <source>
        <dbReference type="ARBA" id="ARBA00023136"/>
    </source>
</evidence>
<dbReference type="InterPro" id="IPR038050">
    <property type="entry name" value="Neuro_actylchol_rec"/>
</dbReference>
<dbReference type="InterPro" id="IPR036719">
    <property type="entry name" value="Neuro-gated_channel_TM_sf"/>
</dbReference>
<keyword evidence="5" id="KW-0813">Transport</keyword>
<feature type="domain" description="Neurotransmitter-gated ion-channel ligand-binding" evidence="6">
    <location>
        <begin position="44"/>
        <end position="243"/>
    </location>
</feature>
<evidence type="ECO:0000256" key="3">
    <source>
        <dbReference type="ARBA" id="ARBA00022989"/>
    </source>
</evidence>
<dbReference type="Pfam" id="PF02931">
    <property type="entry name" value="Neur_chan_LBD"/>
    <property type="match status" value="1"/>
</dbReference>
<dbReference type="AlphaFoldDB" id="A0AAV2HMV5"/>
<dbReference type="GO" id="GO:0016020">
    <property type="term" value="C:membrane"/>
    <property type="evidence" value="ECO:0007669"/>
    <property type="project" value="UniProtKB-SubCell"/>
</dbReference>
<evidence type="ECO:0000259" key="7">
    <source>
        <dbReference type="Pfam" id="PF02932"/>
    </source>
</evidence>
<dbReference type="InterPro" id="IPR006202">
    <property type="entry name" value="Neur_chan_lig-bd"/>
</dbReference>
<feature type="transmembrane region" description="Helical" evidence="5">
    <location>
        <begin position="308"/>
        <end position="330"/>
    </location>
</feature>
<comment type="caution">
    <text evidence="8">The sequence shown here is derived from an EMBL/GenBank/DDBJ whole genome shotgun (WGS) entry which is preliminary data.</text>
</comment>
<dbReference type="GO" id="GO:0004888">
    <property type="term" value="F:transmembrane signaling receptor activity"/>
    <property type="evidence" value="ECO:0007669"/>
    <property type="project" value="InterPro"/>
</dbReference>
<dbReference type="Pfam" id="PF02932">
    <property type="entry name" value="Neur_chan_memb"/>
    <property type="match status" value="1"/>
</dbReference>
<dbReference type="Proteomes" id="UP001497497">
    <property type="component" value="Unassembled WGS sequence"/>
</dbReference>
<evidence type="ECO:0000313" key="8">
    <source>
        <dbReference type="EMBL" id="CAL1535032.1"/>
    </source>
</evidence>
<evidence type="ECO:0000259" key="6">
    <source>
        <dbReference type="Pfam" id="PF02931"/>
    </source>
</evidence>
<comment type="subcellular location">
    <subcellularLocation>
        <location evidence="1">Membrane</location>
        <topology evidence="1">Multi-pass membrane protein</topology>
    </subcellularLocation>
</comment>
<comment type="similarity">
    <text evidence="5">Belongs to the ligand-gated ion channel (TC 1.A.9) family.</text>
</comment>
<keyword evidence="5" id="KW-0406">Ion transport</keyword>
<dbReference type="Gene3D" id="1.20.58.390">
    <property type="entry name" value="Neurotransmitter-gated ion-channel transmembrane domain"/>
    <property type="match status" value="1"/>
</dbReference>
<sequence>MKNDKMVTEMILHCVWTTFLLLGLTYPSQGQSYSQTNLIFKDKLDSATYNTEVRPLVDQSKILYVPVSFEIVSIVEINDVTQSFVANGFLGFYWYDEVVVWDSAGYGGQRVIHPLPEQIWRPRVVLMNTLGARDLFDDDKAPVFVYNNGSTIWAPGSLFPASCELHLTDYPFDTQTCVIKLVAMTYTVEELQFVAAFPKVSQTYFITNGEWSIEDTDLSIGSLTSGSLNLSTIELTFYLKRRPSFLLLNIVLPVVFLSFLNILVFVIPVESGEKIGYGITVLLALSVYMSIVSGMLPMSSLTLPNVTIYLFILLIMSMLTVIDSIIIVFLHHMEEKVALKRKVQTKFQRAFRKVNTLQRAVSPMDVLKNENMQEFNKNSTRLFGSTDSLAGELPGNKERKDCPQEDSLRIDKYKLIGKHIDAVSFVVFFVIWLVTTLGFMLDMSTS</sequence>
<keyword evidence="5" id="KW-0407">Ion channel</keyword>
<dbReference type="InterPro" id="IPR036734">
    <property type="entry name" value="Neur_chan_lig-bd_sf"/>
</dbReference>
<dbReference type="CDD" id="cd18989">
    <property type="entry name" value="LGIC_ECD_cation"/>
    <property type="match status" value="1"/>
</dbReference>
<evidence type="ECO:0000256" key="2">
    <source>
        <dbReference type="ARBA" id="ARBA00022692"/>
    </source>
</evidence>
<dbReference type="InterPro" id="IPR006201">
    <property type="entry name" value="Neur_channel"/>
</dbReference>
<keyword evidence="3 5" id="KW-1133">Transmembrane helix</keyword>
<evidence type="ECO:0000256" key="5">
    <source>
        <dbReference type="RuleBase" id="RU000687"/>
    </source>
</evidence>
<dbReference type="EMBL" id="CAXITT010000189">
    <property type="protein sequence ID" value="CAL1535032.1"/>
    <property type="molecule type" value="Genomic_DNA"/>
</dbReference>
<feature type="transmembrane region" description="Helical" evidence="5">
    <location>
        <begin position="245"/>
        <end position="268"/>
    </location>
</feature>
<feature type="chain" id="PRO_5043099841" evidence="5">
    <location>
        <begin position="31"/>
        <end position="446"/>
    </location>
</feature>